<feature type="region of interest" description="Disordered" evidence="1">
    <location>
        <begin position="1"/>
        <end position="20"/>
    </location>
</feature>
<reference evidence="3" key="1">
    <citation type="submission" date="2023-06" db="EMBL/GenBank/DDBJ databases">
        <title>Genome-scale phylogeny and comparative genomics of the fungal order Sordariales.</title>
        <authorList>
            <consortium name="Lawrence Berkeley National Laboratory"/>
            <person name="Hensen N."/>
            <person name="Bonometti L."/>
            <person name="Westerberg I."/>
            <person name="Brannstrom I.O."/>
            <person name="Guillou S."/>
            <person name="Cros-Aarteil S."/>
            <person name="Calhoun S."/>
            <person name="Haridas S."/>
            <person name="Kuo A."/>
            <person name="Mondo S."/>
            <person name="Pangilinan J."/>
            <person name="Riley R."/>
            <person name="LaButti K."/>
            <person name="Andreopoulos B."/>
            <person name="Lipzen A."/>
            <person name="Chen C."/>
            <person name="Yanf M."/>
            <person name="Daum C."/>
            <person name="Ng V."/>
            <person name="Clum A."/>
            <person name="Steindorff A."/>
            <person name="Ohm R."/>
            <person name="Martin F."/>
            <person name="Silar P."/>
            <person name="Natvig D."/>
            <person name="Lalanne C."/>
            <person name="Gautier V."/>
            <person name="Ament-velasquez S.L."/>
            <person name="Kruys A."/>
            <person name="Hutchinson M.I."/>
            <person name="Powell A.J."/>
            <person name="Barry K."/>
            <person name="Miller A.N."/>
            <person name="Grigoriev I.V."/>
            <person name="Debuchy R."/>
            <person name="Gladieux P."/>
            <person name="Thoren M.H."/>
            <person name="Johannesson H."/>
        </authorList>
    </citation>
    <scope>NUCLEOTIDE SEQUENCE</scope>
    <source>
        <strain evidence="3">SMH3187-1</strain>
    </source>
</reference>
<evidence type="ECO:0000259" key="2">
    <source>
        <dbReference type="PROSITE" id="PS00028"/>
    </source>
</evidence>
<gene>
    <name evidence="3" type="ORF">B0T18DRAFT_237070</name>
</gene>
<accession>A0AA40BPD5</accession>
<sequence>MPSTMAGALPPEDGTTGLADDFSHFSLDHFSLDHFSSHNANPGASYLSPQVAGASNAGTYFLEPSDLYGSTTPQPPPPFDPKNPFVCDFQHPDGKMCYVKKPRQCDLTKHQKNHTKPTVCGLCDASVAEAKDLGRHYITHHPDSREGQDAKKKSKQKKNAVCPTCKFDGNGRSDNVKRHREAKGH</sequence>
<comment type="caution">
    <text evidence="3">The sequence shown here is derived from an EMBL/GenBank/DDBJ whole genome shotgun (WGS) entry which is preliminary data.</text>
</comment>
<feature type="domain" description="C2H2-type" evidence="2">
    <location>
        <begin position="120"/>
        <end position="141"/>
    </location>
</feature>
<proteinExistence type="predicted"/>
<dbReference type="EMBL" id="JAUKUD010000007">
    <property type="protein sequence ID" value="KAK0737950.1"/>
    <property type="molecule type" value="Genomic_DNA"/>
</dbReference>
<feature type="compositionally biased region" description="Basic and acidic residues" evidence="1">
    <location>
        <begin position="139"/>
        <end position="151"/>
    </location>
</feature>
<protein>
    <recommendedName>
        <fullName evidence="2">C2H2-type domain-containing protein</fullName>
    </recommendedName>
</protein>
<dbReference type="AlphaFoldDB" id="A0AA40BPD5"/>
<dbReference type="Proteomes" id="UP001172155">
    <property type="component" value="Unassembled WGS sequence"/>
</dbReference>
<dbReference type="InterPro" id="IPR013087">
    <property type="entry name" value="Znf_C2H2_type"/>
</dbReference>
<organism evidence="3 4">
    <name type="scientific">Schizothecium vesticola</name>
    <dbReference type="NCBI Taxonomy" id="314040"/>
    <lineage>
        <taxon>Eukaryota</taxon>
        <taxon>Fungi</taxon>
        <taxon>Dikarya</taxon>
        <taxon>Ascomycota</taxon>
        <taxon>Pezizomycotina</taxon>
        <taxon>Sordariomycetes</taxon>
        <taxon>Sordariomycetidae</taxon>
        <taxon>Sordariales</taxon>
        <taxon>Schizotheciaceae</taxon>
        <taxon>Schizothecium</taxon>
    </lineage>
</organism>
<dbReference type="PROSITE" id="PS00028">
    <property type="entry name" value="ZINC_FINGER_C2H2_1"/>
    <property type="match status" value="1"/>
</dbReference>
<feature type="region of interest" description="Disordered" evidence="1">
    <location>
        <begin position="139"/>
        <end position="185"/>
    </location>
</feature>
<evidence type="ECO:0000313" key="3">
    <source>
        <dbReference type="EMBL" id="KAK0737950.1"/>
    </source>
</evidence>
<dbReference type="Gene3D" id="3.30.160.60">
    <property type="entry name" value="Classic Zinc Finger"/>
    <property type="match status" value="1"/>
</dbReference>
<keyword evidence="4" id="KW-1185">Reference proteome</keyword>
<name>A0AA40BPD5_9PEZI</name>
<evidence type="ECO:0000313" key="4">
    <source>
        <dbReference type="Proteomes" id="UP001172155"/>
    </source>
</evidence>
<evidence type="ECO:0000256" key="1">
    <source>
        <dbReference type="SAM" id="MobiDB-lite"/>
    </source>
</evidence>